<dbReference type="Gene3D" id="3.30.460.10">
    <property type="entry name" value="Beta Polymerase, domain 2"/>
    <property type="match status" value="1"/>
</dbReference>
<organism evidence="2 3">
    <name type="scientific">Methylomusa anaerophila</name>
    <dbReference type="NCBI Taxonomy" id="1930071"/>
    <lineage>
        <taxon>Bacteria</taxon>
        <taxon>Bacillati</taxon>
        <taxon>Bacillota</taxon>
        <taxon>Negativicutes</taxon>
        <taxon>Selenomonadales</taxon>
        <taxon>Sporomusaceae</taxon>
        <taxon>Methylomusa</taxon>
    </lineage>
</organism>
<dbReference type="AlphaFoldDB" id="A0A348AGM8"/>
<sequence length="106" mass="11823">MGGKQVEIAVKDYLRILRNNKIAVEQAVLYGSQASDTADEDSDIDVVIISSDFGHDYVKEAVRLKMLTLDVNPDISPRPYSVDDYRKAKPGDFLYDEVISKGKVLS</sequence>
<gene>
    <name evidence="2" type="ORF">MAMMFC1_00874</name>
</gene>
<dbReference type="EMBL" id="AP018449">
    <property type="protein sequence ID" value="BBB90226.1"/>
    <property type="molecule type" value="Genomic_DNA"/>
</dbReference>
<evidence type="ECO:0000259" key="1">
    <source>
        <dbReference type="Pfam" id="PF18765"/>
    </source>
</evidence>
<dbReference type="GO" id="GO:0016740">
    <property type="term" value="F:transferase activity"/>
    <property type="evidence" value="ECO:0007669"/>
    <property type="project" value="UniProtKB-KW"/>
</dbReference>
<dbReference type="Pfam" id="PF18765">
    <property type="entry name" value="Polbeta"/>
    <property type="match status" value="1"/>
</dbReference>
<name>A0A348AGM8_9FIRM</name>
<accession>A0A348AGM8</accession>
<evidence type="ECO:0000313" key="2">
    <source>
        <dbReference type="EMBL" id="BBB90226.1"/>
    </source>
</evidence>
<keyword evidence="2" id="KW-0808">Transferase</keyword>
<keyword evidence="3" id="KW-1185">Reference proteome</keyword>
<feature type="domain" description="Polymerase beta nucleotidyltransferase" evidence="1">
    <location>
        <begin position="16"/>
        <end position="105"/>
    </location>
</feature>
<dbReference type="SUPFAM" id="SSF81301">
    <property type="entry name" value="Nucleotidyltransferase"/>
    <property type="match status" value="1"/>
</dbReference>
<dbReference type="RefSeq" id="WP_126306793.1">
    <property type="nucleotide sequence ID" value="NZ_AP018449.1"/>
</dbReference>
<reference evidence="2 3" key="1">
    <citation type="journal article" date="2018" name="Int. J. Syst. Evol. Microbiol.">
        <title>Methylomusa anaerophila gen. nov., sp. nov., an anaerobic methanol-utilizing bacterium isolated from a microbial fuel cell.</title>
        <authorList>
            <person name="Amano N."/>
            <person name="Yamamuro A."/>
            <person name="Miyahara M."/>
            <person name="Kouzuma A."/>
            <person name="Abe T."/>
            <person name="Watanabe K."/>
        </authorList>
    </citation>
    <scope>NUCLEOTIDE SEQUENCE [LARGE SCALE GENOMIC DNA]</scope>
    <source>
        <strain evidence="2 3">MMFC1</strain>
    </source>
</reference>
<evidence type="ECO:0000313" key="3">
    <source>
        <dbReference type="Proteomes" id="UP000276437"/>
    </source>
</evidence>
<dbReference type="CDD" id="cd05403">
    <property type="entry name" value="NT_KNTase_like"/>
    <property type="match status" value="1"/>
</dbReference>
<dbReference type="InterPro" id="IPR041633">
    <property type="entry name" value="Polbeta"/>
</dbReference>
<protein>
    <submittedName>
        <fullName evidence="2">Nucleotidyltransferase domain protein</fullName>
    </submittedName>
</protein>
<dbReference type="KEGG" id="mana:MAMMFC1_00874"/>
<proteinExistence type="predicted"/>
<dbReference type="Proteomes" id="UP000276437">
    <property type="component" value="Chromosome"/>
</dbReference>
<dbReference type="InterPro" id="IPR043519">
    <property type="entry name" value="NT_sf"/>
</dbReference>
<dbReference type="OrthoDB" id="9816197at2"/>